<evidence type="ECO:0000313" key="2">
    <source>
        <dbReference type="Proteomes" id="UP000078437"/>
    </source>
</evidence>
<proteinExistence type="predicted"/>
<evidence type="ECO:0000313" key="1">
    <source>
        <dbReference type="EMBL" id="ANJ26857.1"/>
    </source>
</evidence>
<gene>
    <name evidence="1" type="ORF">ATC03_09115</name>
</gene>
<dbReference type="Proteomes" id="UP000078437">
    <property type="component" value="Chromosome"/>
</dbReference>
<name>A0A191WF55_9MICO</name>
<dbReference type="EMBL" id="CP013979">
    <property type="protein sequence ID" value="ANJ26857.1"/>
    <property type="molecule type" value="Genomic_DNA"/>
</dbReference>
<protein>
    <recommendedName>
        <fullName evidence="3">DUF2332 domain-containing protein</fullName>
    </recommendedName>
</protein>
<accession>A0A191WF55</accession>
<dbReference type="KEGG" id="agy:ATC03_09115"/>
<dbReference type="STRING" id="453304.ATC03_09115"/>
<dbReference type="OrthoDB" id="8899077at2"/>
<keyword evidence="2" id="KW-1185">Reference proteome</keyword>
<dbReference type="AlphaFoldDB" id="A0A191WF55"/>
<dbReference type="Pfam" id="PF10094">
    <property type="entry name" value="DUF2332"/>
    <property type="match status" value="1"/>
</dbReference>
<evidence type="ECO:0008006" key="3">
    <source>
        <dbReference type="Google" id="ProtNLM"/>
    </source>
</evidence>
<dbReference type="RefSeq" id="WP_067875908.1">
    <property type="nucleotide sequence ID" value="NZ_CP013979.1"/>
</dbReference>
<reference evidence="2" key="2">
    <citation type="submission" date="2016-01" db="EMBL/GenBank/DDBJ databases">
        <title>Complete genome sequence of Agromyces aureus AR33T and comparison with related organisms.</title>
        <authorList>
            <person name="Corretto E."/>
            <person name="Antonielli L."/>
            <person name="Sessitsch A."/>
            <person name="Brader G."/>
        </authorList>
    </citation>
    <scope>NUCLEOTIDE SEQUENCE [LARGE SCALE GENOMIC DNA]</scope>
    <source>
        <strain evidence="2">AR33</strain>
    </source>
</reference>
<reference evidence="1 2" key="1">
    <citation type="journal article" date="2016" name="Int. J. Syst. Evol. Microbiol.">
        <title>Agromyces aureus sp. nov., isolated from the rhizosphere of Salix caprea L. grown in a heavy-metal-contaminated soil.</title>
        <authorList>
            <person name="Corretto E."/>
            <person name="Antonielli L."/>
            <person name="Sessitsch A."/>
            <person name="Compant S."/>
            <person name="Gorfer M."/>
            <person name="Kuffner M."/>
            <person name="Brader G."/>
        </authorList>
    </citation>
    <scope>NUCLEOTIDE SEQUENCE [LARGE SCALE GENOMIC DNA]</scope>
    <source>
        <strain evidence="1 2">AR33</strain>
    </source>
</reference>
<organism evidence="1 2">
    <name type="scientific">Agromyces aureus</name>
    <dbReference type="NCBI Taxonomy" id="453304"/>
    <lineage>
        <taxon>Bacteria</taxon>
        <taxon>Bacillati</taxon>
        <taxon>Actinomycetota</taxon>
        <taxon>Actinomycetes</taxon>
        <taxon>Micrococcales</taxon>
        <taxon>Microbacteriaceae</taxon>
        <taxon>Agromyces</taxon>
    </lineage>
</organism>
<sequence length="339" mass="36055">MSTSTDATASTAERYRAFADVEASGMSATYEAWADGVATDAAVQALIDELPPPKRQPNLVFSAARLLGAEPGPYPAFAAWLAEHWSAVREVALSHATQTNEAARCALLLPVLSGIEGPIALLEVGASAGLCLYPDRYGYRYTGHAVGGSVRLDPIPGPGRGDGAVELECTVRGGTPVPVPSRMPEIVWRSGIDLNPLDVRSEADVAWLDALVWPEHDDRRARLSAAAAIAAADPPHLVSGDLNEQLAALAATAPADATLVVFHTAVLMYLDEPGRDRFVRQVGDLPGHWVSAEARRVLRGIRLRDEVPNEPSDLVLALDGVQVAWAQPHGRALTWAPNP</sequence>
<dbReference type="InterPro" id="IPR011200">
    <property type="entry name" value="UCP012608"/>
</dbReference>